<dbReference type="EMBL" id="JACOFX010000020">
    <property type="protein sequence ID" value="MBC3910834.1"/>
    <property type="molecule type" value="Genomic_DNA"/>
</dbReference>
<evidence type="ECO:0000313" key="2">
    <source>
        <dbReference type="Proteomes" id="UP000646911"/>
    </source>
</evidence>
<organism evidence="1 2">
    <name type="scientific">Undibacterium umbellatum</name>
    <dbReference type="NCBI Taxonomy" id="2762300"/>
    <lineage>
        <taxon>Bacteria</taxon>
        <taxon>Pseudomonadati</taxon>
        <taxon>Pseudomonadota</taxon>
        <taxon>Betaproteobacteria</taxon>
        <taxon>Burkholderiales</taxon>
        <taxon>Oxalobacteraceae</taxon>
        <taxon>Undibacterium</taxon>
    </lineage>
</organism>
<proteinExistence type="predicted"/>
<reference evidence="1 2" key="1">
    <citation type="submission" date="2020-08" db="EMBL/GenBank/DDBJ databases">
        <title>Novel species isolated from subtropical streams in China.</title>
        <authorList>
            <person name="Lu H."/>
        </authorList>
    </citation>
    <scope>NUCLEOTIDE SEQUENCE [LARGE SCALE GENOMIC DNA]</scope>
    <source>
        <strain evidence="1 2">NL8W</strain>
    </source>
</reference>
<accession>A0ABR6ZGH4</accession>
<protein>
    <submittedName>
        <fullName evidence="1">Uncharacterized protein</fullName>
    </submittedName>
</protein>
<name>A0ABR6ZGH4_9BURK</name>
<dbReference type="Proteomes" id="UP000646911">
    <property type="component" value="Unassembled WGS sequence"/>
</dbReference>
<dbReference type="RefSeq" id="WP_186956405.1">
    <property type="nucleotide sequence ID" value="NZ_JACOFX010000020.1"/>
</dbReference>
<keyword evidence="2" id="KW-1185">Reference proteome</keyword>
<sequence length="498" mass="54687">MANFQRIFGEDGLPYLIDTSGEGANDSYFPWSMASDDLELRSEPPPFARGIEMDFGYGQDMARSREFQPNRPESIGVISDTGDLAKSDFLRAEKADYQDGDFGQFGLGASGNKIDQGVQRIQQSPVYPKKTAQLMRNEDIRSISSVTRNDKGVSNRGLLNQEEMRMMPRSYTAFPNQKLGHVYSPHLNLQDIADFYSGKWDGLKSGARDLIEGIPNIPSAVGSMFNDFPSAFIEGGKRMQDEQRRAFLDARKGDFASAGREEGRVQGSSLAGTALGIGAGKTLNLGMQSVNAMRRANIIASQEKKIIDAERVTNNFGADSGYEPYSYSLFATPGTKELTARISNPLLLYGHVGYSFDRGNTIYGHGPKIVSDIENAGARLRKGEVVPGIINKDREFFEQALESNLQARGGLGKQTVYKLDIPVTRPQFELAQQLHNSRGVEVPLPEFPYSFKPGGGGKTPYNCATYPASLGLPIPENSGTLLKYIPRMIDAGATPWKQ</sequence>
<gene>
    <name evidence="1" type="ORF">H8L47_25000</name>
</gene>
<comment type="caution">
    <text evidence="1">The sequence shown here is derived from an EMBL/GenBank/DDBJ whole genome shotgun (WGS) entry which is preliminary data.</text>
</comment>
<evidence type="ECO:0000313" key="1">
    <source>
        <dbReference type="EMBL" id="MBC3910834.1"/>
    </source>
</evidence>